<protein>
    <recommendedName>
        <fullName evidence="1">Helix-turn-helix domain-containing protein</fullName>
    </recommendedName>
</protein>
<sequence length="199" mass="23327">MKIPSEDTIIQLACVVLDTNLFAYKDKYYRQIKDGAMDSLFTRNRRHEIYSRYIGNVFMTTNLSKEEMLKELEEIMKTDPNIKTTITINQSLEYLDASIENNNGNLKTTIYHKSACEPYILPYKSDHPRSIHANIIYTILVRVARICSTVEDFDMELLSVKMILFVNGYPPKFIQHHLKNFFVKHDAMKIWTEPDNATY</sequence>
<comment type="caution">
    <text evidence="2">The sequence shown here is derived from an EMBL/GenBank/DDBJ whole genome shotgun (WGS) entry which is preliminary data.</text>
</comment>
<dbReference type="InterPro" id="IPR058912">
    <property type="entry name" value="HTH_animal"/>
</dbReference>
<dbReference type="PANTHER" id="PTHR21301">
    <property type="entry name" value="REVERSE TRANSCRIPTASE"/>
    <property type="match status" value="1"/>
</dbReference>
<reference evidence="2" key="1">
    <citation type="submission" date="2021-02" db="EMBL/GenBank/DDBJ databases">
        <authorList>
            <person name="Nowell W R."/>
        </authorList>
    </citation>
    <scope>NUCLEOTIDE SEQUENCE</scope>
</reference>
<dbReference type="EMBL" id="CAJOBE010001233">
    <property type="protein sequence ID" value="CAF3726066.1"/>
    <property type="molecule type" value="Genomic_DNA"/>
</dbReference>
<dbReference type="Proteomes" id="UP000663874">
    <property type="component" value="Unassembled WGS sequence"/>
</dbReference>
<gene>
    <name evidence="2" type="ORF">FNK824_LOCUS10787</name>
</gene>
<proteinExistence type="predicted"/>
<dbReference type="Pfam" id="PF26215">
    <property type="entry name" value="HTH_animal"/>
    <property type="match status" value="1"/>
</dbReference>
<accession>A0A818WIS5</accession>
<organism evidence="2 3">
    <name type="scientific">Rotaria sordida</name>
    <dbReference type="NCBI Taxonomy" id="392033"/>
    <lineage>
        <taxon>Eukaryota</taxon>
        <taxon>Metazoa</taxon>
        <taxon>Spiralia</taxon>
        <taxon>Gnathifera</taxon>
        <taxon>Rotifera</taxon>
        <taxon>Eurotatoria</taxon>
        <taxon>Bdelloidea</taxon>
        <taxon>Philodinida</taxon>
        <taxon>Philodinidae</taxon>
        <taxon>Rotaria</taxon>
    </lineage>
</organism>
<name>A0A818WIS5_9BILA</name>
<evidence type="ECO:0000313" key="2">
    <source>
        <dbReference type="EMBL" id="CAF3726066.1"/>
    </source>
</evidence>
<evidence type="ECO:0000259" key="1">
    <source>
        <dbReference type="Pfam" id="PF26215"/>
    </source>
</evidence>
<evidence type="ECO:0000313" key="3">
    <source>
        <dbReference type="Proteomes" id="UP000663874"/>
    </source>
</evidence>
<dbReference type="PANTHER" id="PTHR21301:SF10">
    <property type="entry name" value="REVERSE TRANSCRIPTASE DOMAIN-CONTAINING PROTEIN"/>
    <property type="match status" value="1"/>
</dbReference>
<dbReference type="AlphaFoldDB" id="A0A818WIS5"/>
<feature type="domain" description="Helix-turn-helix" evidence="1">
    <location>
        <begin position="119"/>
        <end position="178"/>
    </location>
</feature>